<dbReference type="Proteomes" id="UP001168146">
    <property type="component" value="Unassembled WGS sequence"/>
</dbReference>
<dbReference type="EMBL" id="JASUXU010000056">
    <property type="protein sequence ID" value="KAK0314161.1"/>
    <property type="molecule type" value="Genomic_DNA"/>
</dbReference>
<dbReference type="Pfam" id="PF24864">
    <property type="entry name" value="DUF7730"/>
    <property type="match status" value="1"/>
</dbReference>
<evidence type="ECO:0000313" key="3">
    <source>
        <dbReference type="Proteomes" id="UP001168146"/>
    </source>
</evidence>
<organism evidence="2 3">
    <name type="scientific">Friedmanniomyces endolithicus</name>
    <dbReference type="NCBI Taxonomy" id="329885"/>
    <lineage>
        <taxon>Eukaryota</taxon>
        <taxon>Fungi</taxon>
        <taxon>Dikarya</taxon>
        <taxon>Ascomycota</taxon>
        <taxon>Pezizomycotina</taxon>
        <taxon>Dothideomycetes</taxon>
        <taxon>Dothideomycetidae</taxon>
        <taxon>Mycosphaerellales</taxon>
        <taxon>Teratosphaeriaceae</taxon>
        <taxon>Friedmanniomyces</taxon>
    </lineage>
</organism>
<name>A0AAN6FC84_9PEZI</name>
<sequence length="354" mass="40208">MASMDIRNQQSTNTSDQTLCRLLDLPPELRNHIYEYLLLGGEDEAPVRVTDCLSDERGLQPNILQKGSEDLWQPPAILQTCRQIRGEATPLYYTTNTFDVVVDSRNLERTICHWLSALGSHTRDKIRTIHLGLMYDRLEVAETGLEMFDDMLNEADCQVRRGTISVQVFERSGLVEMEDAHTSPLLRLPPELRNAIYSYALVNPHEVLVTDHWRAPALLSTGKQVRREAVNIYFAENTFRIEMFTLISGPLREAGYMPALARWFHAISTLGRAALKTVRIDDIFYRTHDEANEALLYYATGLAEAGCGVADGVLFVEGRISDFEVSVEKPFWTNNPTTDFARVEQQHIQGMKKS</sequence>
<dbReference type="AlphaFoldDB" id="A0AAN6FC84"/>
<comment type="caution">
    <text evidence="2">The sequence shown here is derived from an EMBL/GenBank/DDBJ whole genome shotgun (WGS) entry which is preliminary data.</text>
</comment>
<dbReference type="PANTHER" id="PTHR42085">
    <property type="entry name" value="F-BOX DOMAIN-CONTAINING PROTEIN"/>
    <property type="match status" value="1"/>
</dbReference>
<protein>
    <recommendedName>
        <fullName evidence="1">DUF7730 domain-containing protein</fullName>
    </recommendedName>
</protein>
<dbReference type="InterPro" id="IPR056632">
    <property type="entry name" value="DUF7730"/>
</dbReference>
<gene>
    <name evidence="2" type="ORF">LTR82_013086</name>
</gene>
<evidence type="ECO:0000259" key="1">
    <source>
        <dbReference type="Pfam" id="PF24864"/>
    </source>
</evidence>
<reference evidence="2" key="1">
    <citation type="submission" date="2021-12" db="EMBL/GenBank/DDBJ databases">
        <title>Black yeast isolated from Biological Soil Crust.</title>
        <authorList>
            <person name="Kurbessoian T."/>
        </authorList>
    </citation>
    <scope>NUCLEOTIDE SEQUENCE</scope>
    <source>
        <strain evidence="2">CCFEE 5208</strain>
    </source>
</reference>
<dbReference type="InterPro" id="IPR038883">
    <property type="entry name" value="AN11006-like"/>
</dbReference>
<accession>A0AAN6FC84</accession>
<evidence type="ECO:0000313" key="2">
    <source>
        <dbReference type="EMBL" id="KAK0314161.1"/>
    </source>
</evidence>
<feature type="domain" description="DUF7730" evidence="1">
    <location>
        <begin position="17"/>
        <end position="138"/>
    </location>
</feature>
<proteinExistence type="predicted"/>
<dbReference type="PANTHER" id="PTHR42085:SF1">
    <property type="entry name" value="F-BOX DOMAIN-CONTAINING PROTEIN"/>
    <property type="match status" value="1"/>
</dbReference>